<name>A4CCQ8_9GAMM</name>
<sequence>MSEASVYCVVKKYSGIKNHNATSVGLKPELKSYRASPAFASWLAPTQIQKSTNPQTHKSQAWRGT</sequence>
<feature type="compositionally biased region" description="Polar residues" evidence="1">
    <location>
        <begin position="46"/>
        <end position="59"/>
    </location>
</feature>
<feature type="region of interest" description="Disordered" evidence="1">
    <location>
        <begin position="46"/>
        <end position="65"/>
    </location>
</feature>
<keyword evidence="3" id="KW-1185">Reference proteome</keyword>
<comment type="caution">
    <text evidence="2">The sequence shown here is derived from an EMBL/GenBank/DDBJ whole genome shotgun (WGS) entry which is preliminary data.</text>
</comment>
<evidence type="ECO:0000313" key="2">
    <source>
        <dbReference type="EMBL" id="EAR27351.1"/>
    </source>
</evidence>
<dbReference type="AlphaFoldDB" id="A4CCQ8"/>
<dbReference type="EMBL" id="AAOH01000006">
    <property type="protein sequence ID" value="EAR27351.1"/>
    <property type="molecule type" value="Genomic_DNA"/>
</dbReference>
<accession>A4CCQ8</accession>
<organism evidence="2 3">
    <name type="scientific">Pseudoalteromonas tunicata D2</name>
    <dbReference type="NCBI Taxonomy" id="87626"/>
    <lineage>
        <taxon>Bacteria</taxon>
        <taxon>Pseudomonadati</taxon>
        <taxon>Pseudomonadota</taxon>
        <taxon>Gammaproteobacteria</taxon>
        <taxon>Alteromonadales</taxon>
        <taxon>Pseudoalteromonadaceae</taxon>
        <taxon>Pseudoalteromonas</taxon>
    </lineage>
</organism>
<dbReference type="HOGENOM" id="CLU_2846599_0_0_6"/>
<evidence type="ECO:0000256" key="1">
    <source>
        <dbReference type="SAM" id="MobiDB-lite"/>
    </source>
</evidence>
<evidence type="ECO:0000313" key="3">
    <source>
        <dbReference type="Proteomes" id="UP000006201"/>
    </source>
</evidence>
<dbReference type="Proteomes" id="UP000006201">
    <property type="component" value="Unassembled WGS sequence"/>
</dbReference>
<protein>
    <submittedName>
        <fullName evidence="2">Uncharacterized protein</fullName>
    </submittedName>
</protein>
<proteinExistence type="predicted"/>
<reference evidence="2 3" key="1">
    <citation type="submission" date="2006-02" db="EMBL/GenBank/DDBJ databases">
        <authorList>
            <person name="Moran M.A."/>
            <person name="Kjelleberg S."/>
            <person name="Egan S."/>
            <person name="Saunders N."/>
            <person name="Thomas T."/>
            <person name="Ferriera S."/>
            <person name="Johnson J."/>
            <person name="Kravitz S."/>
            <person name="Halpern A."/>
            <person name="Remington K."/>
            <person name="Beeson K."/>
            <person name="Tran B."/>
            <person name="Rogers Y.-H."/>
            <person name="Friedman R."/>
            <person name="Venter J.C."/>
        </authorList>
    </citation>
    <scope>NUCLEOTIDE SEQUENCE [LARGE SCALE GENOMIC DNA]</scope>
    <source>
        <strain evidence="2 3">D2</strain>
    </source>
</reference>
<gene>
    <name evidence="2" type="ORF">PTD2_14967</name>
</gene>